<evidence type="ECO:0000313" key="2">
    <source>
        <dbReference type="Proteomes" id="UP000008063"/>
    </source>
</evidence>
<protein>
    <submittedName>
        <fullName evidence="1">Uncharacterized protein</fullName>
    </submittedName>
</protein>
<dbReference type="HOGENOM" id="CLU_2251691_0_0_1"/>
<gene>
    <name evidence="1" type="ORF">SERLA73DRAFT_132792</name>
</gene>
<reference evidence="2" key="1">
    <citation type="journal article" date="2011" name="Science">
        <title>The plant cell wall-decomposing machinery underlies the functional diversity of forest fungi.</title>
        <authorList>
            <person name="Eastwood D.C."/>
            <person name="Floudas D."/>
            <person name="Binder M."/>
            <person name="Majcherczyk A."/>
            <person name="Schneider P."/>
            <person name="Aerts A."/>
            <person name="Asiegbu F.O."/>
            <person name="Baker S.E."/>
            <person name="Barry K."/>
            <person name="Bendiksby M."/>
            <person name="Blumentritt M."/>
            <person name="Coutinho P.M."/>
            <person name="Cullen D."/>
            <person name="de Vries R.P."/>
            <person name="Gathman A."/>
            <person name="Goodell B."/>
            <person name="Henrissat B."/>
            <person name="Ihrmark K."/>
            <person name="Kauserud H."/>
            <person name="Kohler A."/>
            <person name="LaButti K."/>
            <person name="Lapidus A."/>
            <person name="Lavin J.L."/>
            <person name="Lee Y.-H."/>
            <person name="Lindquist E."/>
            <person name="Lilly W."/>
            <person name="Lucas S."/>
            <person name="Morin E."/>
            <person name="Murat C."/>
            <person name="Oguiza J.A."/>
            <person name="Park J."/>
            <person name="Pisabarro A.G."/>
            <person name="Riley R."/>
            <person name="Rosling A."/>
            <person name="Salamov A."/>
            <person name="Schmidt O."/>
            <person name="Schmutz J."/>
            <person name="Skrede I."/>
            <person name="Stenlid J."/>
            <person name="Wiebenga A."/>
            <person name="Xie X."/>
            <person name="Kuees U."/>
            <person name="Hibbett D.S."/>
            <person name="Hoffmeister D."/>
            <person name="Hoegberg N."/>
            <person name="Martin F."/>
            <person name="Grigoriev I.V."/>
            <person name="Watkinson S.C."/>
        </authorList>
    </citation>
    <scope>NUCLEOTIDE SEQUENCE [LARGE SCALE GENOMIC DNA]</scope>
    <source>
        <strain evidence="2">strain S7.3</strain>
    </source>
</reference>
<organism evidence="2">
    <name type="scientific">Serpula lacrymans var. lacrymans (strain S7.3)</name>
    <name type="common">Dry rot fungus</name>
    <dbReference type="NCBI Taxonomy" id="936435"/>
    <lineage>
        <taxon>Eukaryota</taxon>
        <taxon>Fungi</taxon>
        <taxon>Dikarya</taxon>
        <taxon>Basidiomycota</taxon>
        <taxon>Agaricomycotina</taxon>
        <taxon>Agaricomycetes</taxon>
        <taxon>Agaricomycetidae</taxon>
        <taxon>Boletales</taxon>
        <taxon>Coniophorineae</taxon>
        <taxon>Serpulaceae</taxon>
        <taxon>Serpula</taxon>
    </lineage>
</organism>
<dbReference type="InParanoid" id="F8PPG2"/>
<proteinExistence type="predicted"/>
<accession>F8PPG2</accession>
<dbReference type="AlphaFoldDB" id="F8PPG2"/>
<keyword evidence="2" id="KW-1185">Reference proteome</keyword>
<evidence type="ECO:0000313" key="1">
    <source>
        <dbReference type="EMBL" id="EGO02039.1"/>
    </source>
</evidence>
<dbReference type="Proteomes" id="UP000008063">
    <property type="component" value="Unassembled WGS sequence"/>
</dbReference>
<dbReference type="EMBL" id="GL945477">
    <property type="protein sequence ID" value="EGO02039.1"/>
    <property type="molecule type" value="Genomic_DNA"/>
</dbReference>
<name>F8PPG2_SERL3</name>
<sequence length="104" mass="10677">MDTSAGPTGRLVLGISKLSGISIDDSEALLVTASSFASPVTELGVQKESTTVAGWGIQSFTVIEHMGTFDNGASVSARGSSPDRFSISRRLGLGNAAALWDSTT</sequence>